<name>A0ABW7GWH0_9BURK</name>
<reference evidence="11 12" key="1">
    <citation type="submission" date="2024-08" db="EMBL/GenBank/DDBJ databases">
        <authorList>
            <person name="Lu H."/>
        </authorList>
    </citation>
    <scope>NUCLEOTIDE SEQUENCE [LARGE SCALE GENOMIC DNA]</scope>
    <source>
        <strain evidence="11 12">BYS87W</strain>
    </source>
</reference>
<dbReference type="InterPro" id="IPR036097">
    <property type="entry name" value="HisK_dim/P_sf"/>
</dbReference>
<keyword evidence="9" id="KW-0472">Membrane</keyword>
<dbReference type="InterPro" id="IPR003661">
    <property type="entry name" value="HisK_dim/P_dom"/>
</dbReference>
<evidence type="ECO:0000256" key="9">
    <source>
        <dbReference type="SAM" id="Phobius"/>
    </source>
</evidence>
<keyword evidence="5" id="KW-0547">Nucleotide-binding</keyword>
<dbReference type="PANTHER" id="PTHR43065:SF10">
    <property type="entry name" value="PEROXIDE STRESS-ACTIVATED HISTIDINE KINASE MAK3"/>
    <property type="match status" value="1"/>
</dbReference>
<feature type="domain" description="Histidine kinase" evidence="10">
    <location>
        <begin position="254"/>
        <end position="457"/>
    </location>
</feature>
<dbReference type="Pfam" id="PF00512">
    <property type="entry name" value="HisKA"/>
    <property type="match status" value="1"/>
</dbReference>
<keyword evidence="8" id="KW-0902">Two-component regulatory system</keyword>
<gene>
    <name evidence="11" type="ORF">ACG01O_05915</name>
</gene>
<dbReference type="RefSeq" id="WP_394382241.1">
    <property type="nucleotide sequence ID" value="NZ_JBIGIB010000001.1"/>
</dbReference>
<keyword evidence="7" id="KW-0067">ATP-binding</keyword>
<dbReference type="GO" id="GO:0016301">
    <property type="term" value="F:kinase activity"/>
    <property type="evidence" value="ECO:0007669"/>
    <property type="project" value="UniProtKB-KW"/>
</dbReference>
<dbReference type="SUPFAM" id="SSF47384">
    <property type="entry name" value="Homodimeric domain of signal transducing histidine kinase"/>
    <property type="match status" value="1"/>
</dbReference>
<dbReference type="PRINTS" id="PR00344">
    <property type="entry name" value="BCTRLSENSOR"/>
</dbReference>
<keyword evidence="4" id="KW-0808">Transferase</keyword>
<feature type="transmembrane region" description="Helical" evidence="9">
    <location>
        <begin position="27"/>
        <end position="46"/>
    </location>
</feature>
<keyword evidence="12" id="KW-1185">Reference proteome</keyword>
<dbReference type="EC" id="2.7.13.3" evidence="2"/>
<evidence type="ECO:0000256" key="1">
    <source>
        <dbReference type="ARBA" id="ARBA00000085"/>
    </source>
</evidence>
<evidence type="ECO:0000256" key="7">
    <source>
        <dbReference type="ARBA" id="ARBA00022840"/>
    </source>
</evidence>
<dbReference type="Gene3D" id="3.30.565.10">
    <property type="entry name" value="Histidine kinase-like ATPase, C-terminal domain"/>
    <property type="match status" value="1"/>
</dbReference>
<dbReference type="InterPro" id="IPR005467">
    <property type="entry name" value="His_kinase_dom"/>
</dbReference>
<accession>A0ABW7GWH0</accession>
<dbReference type="EMBL" id="JBIGIB010000001">
    <property type="protein sequence ID" value="MFG6466136.1"/>
    <property type="molecule type" value="Genomic_DNA"/>
</dbReference>
<dbReference type="InterPro" id="IPR003594">
    <property type="entry name" value="HATPase_dom"/>
</dbReference>
<organism evidence="11 12">
    <name type="scientific">Pelomonas baiyunensis</name>
    <dbReference type="NCBI Taxonomy" id="3299026"/>
    <lineage>
        <taxon>Bacteria</taxon>
        <taxon>Pseudomonadati</taxon>
        <taxon>Pseudomonadota</taxon>
        <taxon>Betaproteobacteria</taxon>
        <taxon>Burkholderiales</taxon>
        <taxon>Sphaerotilaceae</taxon>
        <taxon>Roseateles</taxon>
    </lineage>
</organism>
<feature type="transmembrane region" description="Helical" evidence="9">
    <location>
        <begin position="206"/>
        <end position="225"/>
    </location>
</feature>
<evidence type="ECO:0000259" key="10">
    <source>
        <dbReference type="PROSITE" id="PS50109"/>
    </source>
</evidence>
<proteinExistence type="predicted"/>
<evidence type="ECO:0000256" key="8">
    <source>
        <dbReference type="ARBA" id="ARBA00023012"/>
    </source>
</evidence>
<dbReference type="SMART" id="SM00388">
    <property type="entry name" value="HisKA"/>
    <property type="match status" value="1"/>
</dbReference>
<dbReference type="InterPro" id="IPR004358">
    <property type="entry name" value="Sig_transdc_His_kin-like_C"/>
</dbReference>
<protein>
    <recommendedName>
        <fullName evidence="2">histidine kinase</fullName>
        <ecNumber evidence="2">2.7.13.3</ecNumber>
    </recommendedName>
</protein>
<evidence type="ECO:0000256" key="6">
    <source>
        <dbReference type="ARBA" id="ARBA00022777"/>
    </source>
</evidence>
<evidence type="ECO:0000256" key="4">
    <source>
        <dbReference type="ARBA" id="ARBA00022679"/>
    </source>
</evidence>
<sequence length="457" mass="49278">MPQPWKVLHFLLTPTGAQPLGLTRVFAGVGAAAIGAFSLAMGVWLSSWLEQRMLERDAALSRDFVQSIADIQRVAAFFAKPEGAPSAAVGEFFAHVAAMPDVLRANVYAPDRRVLWSSNAALIGQVFPANEELDEALEGQVVVNAEQGDDHAEKAEHVGLNAAAHRYVENYLPVYEPRSRRMMGVIEVYRRPTALFESIREGQVRIWIGAAGGGLFLFAVLVWFVRRTERAMASQQKRLVEADAMGMVGEISAAVAHSIRNPLGSIRSSAELQRELGQDPQGVHAEVMGHVDRIEHLVRSLLTLAAAPVDSGGQADLGAVLRSAAERFRPQFAADGRSFQCELPSGLGFVAADPVLLAQVVDSLLANAADATGPGQRITLTAGRRGREAWVSVEDTGAGIAPQHLAEVFKPFFTTKPRGLGLGLNLVKRLVERQGGRVELASQLGEGTRVTLQLPLR</sequence>
<dbReference type="CDD" id="cd00082">
    <property type="entry name" value="HisKA"/>
    <property type="match status" value="1"/>
</dbReference>
<keyword evidence="3" id="KW-0597">Phosphoprotein</keyword>
<dbReference type="PANTHER" id="PTHR43065">
    <property type="entry name" value="SENSOR HISTIDINE KINASE"/>
    <property type="match status" value="1"/>
</dbReference>
<dbReference type="SMART" id="SM00387">
    <property type="entry name" value="HATPase_c"/>
    <property type="match status" value="1"/>
</dbReference>
<dbReference type="PROSITE" id="PS50109">
    <property type="entry name" value="HIS_KIN"/>
    <property type="match status" value="1"/>
</dbReference>
<keyword evidence="9" id="KW-1133">Transmembrane helix</keyword>
<dbReference type="Proteomes" id="UP001606303">
    <property type="component" value="Unassembled WGS sequence"/>
</dbReference>
<dbReference type="InterPro" id="IPR036890">
    <property type="entry name" value="HATPase_C_sf"/>
</dbReference>
<evidence type="ECO:0000256" key="2">
    <source>
        <dbReference type="ARBA" id="ARBA00012438"/>
    </source>
</evidence>
<evidence type="ECO:0000256" key="3">
    <source>
        <dbReference type="ARBA" id="ARBA00022553"/>
    </source>
</evidence>
<dbReference type="Gene3D" id="1.10.287.130">
    <property type="match status" value="1"/>
</dbReference>
<evidence type="ECO:0000256" key="5">
    <source>
        <dbReference type="ARBA" id="ARBA00022741"/>
    </source>
</evidence>
<dbReference type="SUPFAM" id="SSF55874">
    <property type="entry name" value="ATPase domain of HSP90 chaperone/DNA topoisomerase II/histidine kinase"/>
    <property type="match status" value="1"/>
</dbReference>
<keyword evidence="6 11" id="KW-0418">Kinase</keyword>
<comment type="caution">
    <text evidence="11">The sequence shown here is derived from an EMBL/GenBank/DDBJ whole genome shotgun (WGS) entry which is preliminary data.</text>
</comment>
<comment type="catalytic activity">
    <reaction evidence="1">
        <text>ATP + protein L-histidine = ADP + protein N-phospho-L-histidine.</text>
        <dbReference type="EC" id="2.7.13.3"/>
    </reaction>
</comment>
<evidence type="ECO:0000313" key="11">
    <source>
        <dbReference type="EMBL" id="MFG6466136.1"/>
    </source>
</evidence>
<keyword evidence="9" id="KW-0812">Transmembrane</keyword>
<evidence type="ECO:0000313" key="12">
    <source>
        <dbReference type="Proteomes" id="UP001606303"/>
    </source>
</evidence>
<dbReference type="Pfam" id="PF02518">
    <property type="entry name" value="HATPase_c"/>
    <property type="match status" value="1"/>
</dbReference>